<dbReference type="GO" id="GO:0006351">
    <property type="term" value="P:DNA-templated transcription"/>
    <property type="evidence" value="ECO:0007669"/>
    <property type="project" value="InterPro"/>
</dbReference>
<dbReference type="Proteomes" id="UP000799753">
    <property type="component" value="Unassembled WGS sequence"/>
</dbReference>
<dbReference type="InterPro" id="IPR001138">
    <property type="entry name" value="Zn2Cys6_DnaBD"/>
</dbReference>
<organism evidence="8 9">
    <name type="scientific">Massarina eburnea CBS 473.64</name>
    <dbReference type="NCBI Taxonomy" id="1395130"/>
    <lineage>
        <taxon>Eukaryota</taxon>
        <taxon>Fungi</taxon>
        <taxon>Dikarya</taxon>
        <taxon>Ascomycota</taxon>
        <taxon>Pezizomycotina</taxon>
        <taxon>Dothideomycetes</taxon>
        <taxon>Pleosporomycetidae</taxon>
        <taxon>Pleosporales</taxon>
        <taxon>Massarineae</taxon>
        <taxon>Massarinaceae</taxon>
        <taxon>Massarina</taxon>
    </lineage>
</organism>
<dbReference type="PANTHER" id="PTHR47338">
    <property type="entry name" value="ZN(II)2CYS6 TRANSCRIPTION FACTOR (EUROFUNG)-RELATED"/>
    <property type="match status" value="1"/>
</dbReference>
<dbReference type="GO" id="GO:0003677">
    <property type="term" value="F:DNA binding"/>
    <property type="evidence" value="ECO:0007669"/>
    <property type="project" value="InterPro"/>
</dbReference>
<dbReference type="SMART" id="SM00906">
    <property type="entry name" value="Fungal_trans"/>
    <property type="match status" value="1"/>
</dbReference>
<name>A0A6A6RGR1_9PLEO</name>
<dbReference type="PROSITE" id="PS00463">
    <property type="entry name" value="ZN2_CY6_FUNGAL_1"/>
    <property type="match status" value="2"/>
</dbReference>
<protein>
    <recommendedName>
        <fullName evidence="7">Zn(2)-C6 fungal-type domain-containing protein</fullName>
    </recommendedName>
</protein>
<dbReference type="PROSITE" id="PS50048">
    <property type="entry name" value="ZN2_CY6_FUNGAL_2"/>
    <property type="match status" value="2"/>
</dbReference>
<dbReference type="CDD" id="cd00067">
    <property type="entry name" value="GAL4"/>
    <property type="match status" value="2"/>
</dbReference>
<evidence type="ECO:0000259" key="7">
    <source>
        <dbReference type="PROSITE" id="PS50048"/>
    </source>
</evidence>
<evidence type="ECO:0000256" key="2">
    <source>
        <dbReference type="ARBA" id="ARBA00022723"/>
    </source>
</evidence>
<dbReference type="SUPFAM" id="SSF57701">
    <property type="entry name" value="Zn2/Cys6 DNA-binding domain"/>
    <property type="match status" value="2"/>
</dbReference>
<feature type="region of interest" description="Disordered" evidence="6">
    <location>
        <begin position="649"/>
        <end position="672"/>
    </location>
</feature>
<dbReference type="Pfam" id="PF00172">
    <property type="entry name" value="Zn_clus"/>
    <property type="match status" value="2"/>
</dbReference>
<gene>
    <name evidence="8" type="ORF">P280DRAFT_512099</name>
</gene>
<dbReference type="Gene3D" id="4.10.240.10">
    <property type="entry name" value="Zn(2)-C6 fungal-type DNA-binding domain"/>
    <property type="match status" value="2"/>
</dbReference>
<dbReference type="GO" id="GO:0008270">
    <property type="term" value="F:zinc ion binding"/>
    <property type="evidence" value="ECO:0007669"/>
    <property type="project" value="InterPro"/>
</dbReference>
<dbReference type="GO" id="GO:0005634">
    <property type="term" value="C:nucleus"/>
    <property type="evidence" value="ECO:0007669"/>
    <property type="project" value="UniProtKB-SubCell"/>
</dbReference>
<dbReference type="CDD" id="cd12148">
    <property type="entry name" value="fungal_TF_MHR"/>
    <property type="match status" value="1"/>
</dbReference>
<keyword evidence="2" id="KW-0479">Metal-binding</keyword>
<dbReference type="Pfam" id="PF04082">
    <property type="entry name" value="Fungal_trans"/>
    <property type="match status" value="1"/>
</dbReference>
<evidence type="ECO:0000313" key="9">
    <source>
        <dbReference type="Proteomes" id="UP000799753"/>
    </source>
</evidence>
<dbReference type="InterPro" id="IPR050815">
    <property type="entry name" value="TF_fung"/>
</dbReference>
<dbReference type="EMBL" id="MU006858">
    <property type="protein sequence ID" value="KAF2634163.1"/>
    <property type="molecule type" value="Genomic_DNA"/>
</dbReference>
<keyword evidence="3" id="KW-0805">Transcription regulation</keyword>
<evidence type="ECO:0000256" key="1">
    <source>
        <dbReference type="ARBA" id="ARBA00004123"/>
    </source>
</evidence>
<dbReference type="GO" id="GO:0000981">
    <property type="term" value="F:DNA-binding transcription factor activity, RNA polymerase II-specific"/>
    <property type="evidence" value="ECO:0007669"/>
    <property type="project" value="InterPro"/>
</dbReference>
<keyword evidence="4" id="KW-0804">Transcription</keyword>
<reference evidence="8" key="1">
    <citation type="journal article" date="2020" name="Stud. Mycol.">
        <title>101 Dothideomycetes genomes: a test case for predicting lifestyles and emergence of pathogens.</title>
        <authorList>
            <person name="Haridas S."/>
            <person name="Albert R."/>
            <person name="Binder M."/>
            <person name="Bloem J."/>
            <person name="Labutti K."/>
            <person name="Salamov A."/>
            <person name="Andreopoulos B."/>
            <person name="Baker S."/>
            <person name="Barry K."/>
            <person name="Bills G."/>
            <person name="Bluhm B."/>
            <person name="Cannon C."/>
            <person name="Castanera R."/>
            <person name="Culley D."/>
            <person name="Daum C."/>
            <person name="Ezra D."/>
            <person name="Gonzalez J."/>
            <person name="Henrissat B."/>
            <person name="Kuo A."/>
            <person name="Liang C."/>
            <person name="Lipzen A."/>
            <person name="Lutzoni F."/>
            <person name="Magnuson J."/>
            <person name="Mondo S."/>
            <person name="Nolan M."/>
            <person name="Ohm R."/>
            <person name="Pangilinan J."/>
            <person name="Park H.-J."/>
            <person name="Ramirez L."/>
            <person name="Alfaro M."/>
            <person name="Sun H."/>
            <person name="Tritt A."/>
            <person name="Yoshinaga Y."/>
            <person name="Zwiers L.-H."/>
            <person name="Turgeon B."/>
            <person name="Goodwin S."/>
            <person name="Spatafora J."/>
            <person name="Crous P."/>
            <person name="Grigoriev I."/>
        </authorList>
    </citation>
    <scope>NUCLEOTIDE SEQUENCE</scope>
    <source>
        <strain evidence="8">CBS 473.64</strain>
    </source>
</reference>
<dbReference type="InterPro" id="IPR007219">
    <property type="entry name" value="XnlR_reg_dom"/>
</dbReference>
<evidence type="ECO:0000256" key="4">
    <source>
        <dbReference type="ARBA" id="ARBA00023163"/>
    </source>
</evidence>
<feature type="domain" description="Zn(2)-C6 fungal-type" evidence="7">
    <location>
        <begin position="27"/>
        <end position="57"/>
    </location>
</feature>
<feature type="domain" description="Zn(2)-C6 fungal-type" evidence="7">
    <location>
        <begin position="86"/>
        <end position="116"/>
    </location>
</feature>
<dbReference type="OrthoDB" id="103349at2759"/>
<sequence length="773" mass="87293">MDIAGDFAPSENIAHGHGRSRHRTVNACATCRARKVKCDERANGCLNCERLQLNCVQHAPNRSTSIAESDTPRAKTGIKRKRTFRVCIPCRQSKIKCSGERPACSRCKQRAADCGYDAETAVEPAWVQTIAPSSSSQLSPSVDLNSSASPPVQNGLVPISSTPQFANCPPPLTWLFTPGLPTRGRLRSLLESYFDNVHPVRVFAFVHRPTFMRMLDEDLLNESADRALLHIMCALGARFYALDYSESTSALPREIIQTAGSQWAKIAEEMYFAEYSAISITKLKVLVLLHDYEARCGNYAGSFLLTGLIIRMAHALQINIESSEDILCKDETGVSNEVSFRECRRRLMWACYMVDVWAGSGVDRLTILNERDIKLQLPCNERQFLLQIPNVTERLQPGQVLDFIPAEEVPDKAWENLGLSAYFVRIVHIWQRVLRYIKHLDEVQPPWAPGEFSSMLREIEAWKRSHPPWMDFSADNIYIRRASSQLGALFLVHCMYHHVQSDLHRISLPNLFRIREPFVFPPEQFPFMAQMQAICFENAQQVSILTSTMLQHGVRFLADAIVPSLVYNSSRIMLYYIARIIDRSKPETKMVFDRTIELVERNNQALREMSQMYPLAEPLYVTTEDWLDKIRESVARGQTVAYIAPVDPSAPTREEVSQSTTEPTLNPELRGVTSPLLVPPTATFNAYVTSSSNPYSIAPSDPLQLDSLAMHPESSSQQEVNPACYPGMENLEQPMFDLNELQNFFEWENAENAPPSGLEALGPLGWNNLSNIQ</sequence>
<keyword evidence="5" id="KW-0539">Nucleus</keyword>
<dbReference type="SMART" id="SM00066">
    <property type="entry name" value="GAL4"/>
    <property type="match status" value="2"/>
</dbReference>
<evidence type="ECO:0000256" key="3">
    <source>
        <dbReference type="ARBA" id="ARBA00023015"/>
    </source>
</evidence>
<dbReference type="AlphaFoldDB" id="A0A6A6RGR1"/>
<keyword evidence="9" id="KW-1185">Reference proteome</keyword>
<comment type="subcellular location">
    <subcellularLocation>
        <location evidence="1">Nucleus</location>
    </subcellularLocation>
</comment>
<evidence type="ECO:0000256" key="5">
    <source>
        <dbReference type="ARBA" id="ARBA00023242"/>
    </source>
</evidence>
<dbReference type="PANTHER" id="PTHR47338:SF7">
    <property type="entry name" value="ZN(II)2CYS6 TRANSCRIPTION FACTOR (EUROFUNG)"/>
    <property type="match status" value="1"/>
</dbReference>
<proteinExistence type="predicted"/>
<evidence type="ECO:0000313" key="8">
    <source>
        <dbReference type="EMBL" id="KAF2634163.1"/>
    </source>
</evidence>
<accession>A0A6A6RGR1</accession>
<dbReference type="InterPro" id="IPR036864">
    <property type="entry name" value="Zn2-C6_fun-type_DNA-bd_sf"/>
</dbReference>
<evidence type="ECO:0000256" key="6">
    <source>
        <dbReference type="SAM" id="MobiDB-lite"/>
    </source>
</evidence>